<sequence length="174" mass="20345">MFLDGEDWQRLLHGFSRSAFRLETLPAYKVAGEAEEIEEFLNGYRIDPGTYTSGWTDKLRAHTAAGRTVQRVHIVTRPLSDYLRYEFMYYAPHARAGEDIYILDLTDRPNPGLPAQDFWAFDDSTVVLMNYEPDGTQINRVLVEDDVEKYREWRRIAVAESVPFMDYVEEHGWQ</sequence>
<evidence type="ECO:0000259" key="1">
    <source>
        <dbReference type="Pfam" id="PF21806"/>
    </source>
</evidence>
<dbReference type="AlphaFoldDB" id="A0A372ZVS0"/>
<evidence type="ECO:0000313" key="2">
    <source>
        <dbReference type="EMBL" id="RGD59973.1"/>
    </source>
</evidence>
<dbReference type="Proteomes" id="UP000263377">
    <property type="component" value="Unassembled WGS sequence"/>
</dbReference>
<name>A0A372ZVS0_9ACTN</name>
<gene>
    <name evidence="2" type="ORF">DR950_21260</name>
</gene>
<dbReference type="EMBL" id="QVIG01000001">
    <property type="protein sequence ID" value="RGD59973.1"/>
    <property type="molecule type" value="Genomic_DNA"/>
</dbReference>
<protein>
    <recommendedName>
        <fullName evidence="1">DUF6879 domain-containing protein</fullName>
    </recommendedName>
</protein>
<dbReference type="InterPro" id="IPR049244">
    <property type="entry name" value="DUF6879"/>
</dbReference>
<dbReference type="RefSeq" id="WP_117488131.1">
    <property type="nucleotide sequence ID" value="NZ_QVIG01000001.1"/>
</dbReference>
<proteinExistence type="predicted"/>
<feature type="domain" description="DUF6879" evidence="1">
    <location>
        <begin position="6"/>
        <end position="168"/>
    </location>
</feature>
<accession>A0A372ZVS0</accession>
<reference evidence="2 3" key="1">
    <citation type="submission" date="2018-08" db="EMBL/GenBank/DDBJ databases">
        <title>Diversity &amp; Physiological Properties of Lignin-Decomposing Actinobacteria from Soil.</title>
        <authorList>
            <person name="Roh S.G."/>
            <person name="Kim S.B."/>
        </authorList>
    </citation>
    <scope>NUCLEOTIDE SEQUENCE [LARGE SCALE GENOMIC DNA]</scope>
    <source>
        <strain evidence="2 3">MMS17-GH009</strain>
    </source>
</reference>
<organism evidence="2 3">
    <name type="scientific">Kitasatospora xanthocidica</name>
    <dbReference type="NCBI Taxonomy" id="83382"/>
    <lineage>
        <taxon>Bacteria</taxon>
        <taxon>Bacillati</taxon>
        <taxon>Actinomycetota</taxon>
        <taxon>Actinomycetes</taxon>
        <taxon>Kitasatosporales</taxon>
        <taxon>Streptomycetaceae</taxon>
        <taxon>Kitasatospora</taxon>
    </lineage>
</organism>
<evidence type="ECO:0000313" key="3">
    <source>
        <dbReference type="Proteomes" id="UP000263377"/>
    </source>
</evidence>
<dbReference type="Pfam" id="PF21806">
    <property type="entry name" value="DUF6879"/>
    <property type="match status" value="1"/>
</dbReference>
<comment type="caution">
    <text evidence="2">The sequence shown here is derived from an EMBL/GenBank/DDBJ whole genome shotgun (WGS) entry which is preliminary data.</text>
</comment>
<keyword evidence="3" id="KW-1185">Reference proteome</keyword>